<dbReference type="GO" id="GO:0016787">
    <property type="term" value="F:hydrolase activity"/>
    <property type="evidence" value="ECO:0007669"/>
    <property type="project" value="UniProtKB-KW"/>
</dbReference>
<keyword evidence="4" id="KW-0067">ATP-binding</keyword>
<protein>
    <recommendedName>
        <fullName evidence="6">UvrD-like helicase ATP-binding domain-containing protein</fullName>
    </recommendedName>
</protein>
<feature type="coiled-coil region" evidence="5">
    <location>
        <begin position="33"/>
        <end position="60"/>
    </location>
</feature>
<dbReference type="SUPFAM" id="SSF52540">
    <property type="entry name" value="P-loop containing nucleoside triphosphate hydrolases"/>
    <property type="match status" value="1"/>
</dbReference>
<gene>
    <name evidence="7" type="ORF">CI088_02525</name>
</gene>
<dbReference type="Proteomes" id="UP000249828">
    <property type="component" value="Unassembled WGS sequence"/>
</dbReference>
<dbReference type="GO" id="GO:0000725">
    <property type="term" value="P:recombinational repair"/>
    <property type="evidence" value="ECO:0007669"/>
    <property type="project" value="TreeGrafter"/>
</dbReference>
<dbReference type="PANTHER" id="PTHR11070:SF2">
    <property type="entry name" value="ATP-DEPENDENT DNA HELICASE SRS2"/>
    <property type="match status" value="1"/>
</dbReference>
<evidence type="ECO:0000256" key="2">
    <source>
        <dbReference type="ARBA" id="ARBA00022801"/>
    </source>
</evidence>
<organism evidence="7 8">
    <name type="scientific">Enterococcus plantarum</name>
    <dbReference type="NCBI Taxonomy" id="1077675"/>
    <lineage>
        <taxon>Bacteria</taxon>
        <taxon>Bacillati</taxon>
        <taxon>Bacillota</taxon>
        <taxon>Bacilli</taxon>
        <taxon>Lactobacillales</taxon>
        <taxon>Enterococcaceae</taxon>
        <taxon>Enterococcus</taxon>
    </lineage>
</organism>
<evidence type="ECO:0000256" key="3">
    <source>
        <dbReference type="ARBA" id="ARBA00022806"/>
    </source>
</evidence>
<keyword evidence="3" id="KW-0347">Helicase</keyword>
<keyword evidence="8" id="KW-1185">Reference proteome</keyword>
<evidence type="ECO:0000256" key="4">
    <source>
        <dbReference type="ARBA" id="ARBA00022840"/>
    </source>
</evidence>
<evidence type="ECO:0000256" key="5">
    <source>
        <dbReference type="SAM" id="Coils"/>
    </source>
</evidence>
<dbReference type="PANTHER" id="PTHR11070">
    <property type="entry name" value="UVRD / RECB / PCRA DNA HELICASE FAMILY MEMBER"/>
    <property type="match status" value="1"/>
</dbReference>
<proteinExistence type="predicted"/>
<comment type="caution">
    <text evidence="7">The sequence shown here is derived from an EMBL/GenBank/DDBJ whole genome shotgun (WGS) entry which is preliminary data.</text>
</comment>
<feature type="domain" description="UvrD-like helicase ATP-binding" evidence="6">
    <location>
        <begin position="7"/>
        <end position="241"/>
    </location>
</feature>
<dbReference type="EMBL" id="PIEU01000026">
    <property type="protein sequence ID" value="PZL76677.1"/>
    <property type="molecule type" value="Genomic_DNA"/>
</dbReference>
<dbReference type="Pfam" id="PF00580">
    <property type="entry name" value="UvrD-helicase"/>
    <property type="match status" value="1"/>
</dbReference>
<evidence type="ECO:0000256" key="1">
    <source>
        <dbReference type="ARBA" id="ARBA00022741"/>
    </source>
</evidence>
<name>A0A2W3ZJK6_9ENTE</name>
<dbReference type="InterPro" id="IPR014016">
    <property type="entry name" value="UvrD-like_ATP-bd"/>
</dbReference>
<evidence type="ECO:0000313" key="7">
    <source>
        <dbReference type="EMBL" id="PZL76677.1"/>
    </source>
</evidence>
<evidence type="ECO:0000259" key="6">
    <source>
        <dbReference type="Pfam" id="PF00580"/>
    </source>
</evidence>
<sequence>MLDEVIERLGNSDLVSVSTIHEKIWEIIAPYQNELLLIHKEKLEEIVANKEAELSDDSNKKTNFYREMTEEAKTTFKETMLLNKEQYYNTYSMSGPEFKQEMEKLLDKLMFKQSLKNVSNFKNVVSTIYSIDNNNIALKEIKTNNPKYKKVKYTPLYHRDSLHRMSISHDTLLEYGLKIISKYPLLNRMVIDKYPYIFIDEYQDTNELIVKLMSHLADYAKENKQLFLVGYFGDTAQNIYDDGIGSNLKNIQNGLVDIDKKFNRRSADEIIGLINRIRDDNISQESIYSDSYGGTVDFLGIDSEQVEEEVKHYREEWKKNGNQSFACLVLTNQLVAKYNGFQNIYGFFKNSPYYIGSRYNQLNTELMDKKLESLGEIQKMLRNFIKLFSIIDNNMIVAKDLSYDDLKFPKLTFLEFKNLVSKLKGINKLTINEMLVQIEREYKKSNSTEGKYFRTIIESIFNLEEFSIKNVTNYIMESLEIEESEEVTKGLYELPFKEFKNWFDFISGEITDGNCFVTYHGTKGLEFDGIVIIMSERFNNRPQIRDYFSLRKEDNESYEKIKNLLYVACSRARKNLAILYVDNVEEIKEGLQEKWGIIVK</sequence>
<evidence type="ECO:0000313" key="8">
    <source>
        <dbReference type="Proteomes" id="UP000249828"/>
    </source>
</evidence>
<dbReference type="GO" id="GO:0005524">
    <property type="term" value="F:ATP binding"/>
    <property type="evidence" value="ECO:0007669"/>
    <property type="project" value="UniProtKB-KW"/>
</dbReference>
<dbReference type="GO" id="GO:0043138">
    <property type="term" value="F:3'-5' DNA helicase activity"/>
    <property type="evidence" value="ECO:0007669"/>
    <property type="project" value="TreeGrafter"/>
</dbReference>
<accession>A0A2W3ZJK6</accession>
<dbReference type="InterPro" id="IPR027417">
    <property type="entry name" value="P-loop_NTPase"/>
</dbReference>
<keyword evidence="5" id="KW-0175">Coiled coil</keyword>
<keyword evidence="2" id="KW-0378">Hydrolase</keyword>
<dbReference type="InterPro" id="IPR000212">
    <property type="entry name" value="DNA_helicase_UvrD/REP"/>
</dbReference>
<keyword evidence="1" id="KW-0547">Nucleotide-binding</keyword>
<dbReference type="AlphaFoldDB" id="A0A2W3ZJK6"/>
<dbReference type="Gene3D" id="3.40.50.300">
    <property type="entry name" value="P-loop containing nucleotide triphosphate hydrolases"/>
    <property type="match status" value="2"/>
</dbReference>
<reference evidence="7 8" key="1">
    <citation type="submission" date="2017-11" db="EMBL/GenBank/DDBJ databases">
        <title>Draft genome sequence of Enterococcus plantarum TRW2 strain isolated from lettuce.</title>
        <authorList>
            <person name="Kim E.B."/>
            <person name="Marco M.L."/>
            <person name="Williams T.R."/>
            <person name="You I.H."/>
        </authorList>
    </citation>
    <scope>NUCLEOTIDE SEQUENCE [LARGE SCALE GENOMIC DNA]</scope>
    <source>
        <strain evidence="7 8">TRW2</strain>
    </source>
</reference>
<dbReference type="GO" id="GO:0003677">
    <property type="term" value="F:DNA binding"/>
    <property type="evidence" value="ECO:0007669"/>
    <property type="project" value="InterPro"/>
</dbReference>